<accession>A0ABW5WTQ0</accession>
<proteinExistence type="predicted"/>
<reference evidence="2" key="1">
    <citation type="journal article" date="2019" name="Int. J. Syst. Evol. Microbiol.">
        <title>The Global Catalogue of Microorganisms (GCM) 10K type strain sequencing project: providing services to taxonomists for standard genome sequencing and annotation.</title>
        <authorList>
            <consortium name="The Broad Institute Genomics Platform"/>
            <consortium name="The Broad Institute Genome Sequencing Center for Infectious Disease"/>
            <person name="Wu L."/>
            <person name="Ma J."/>
        </authorList>
    </citation>
    <scope>NUCLEOTIDE SEQUENCE [LARGE SCALE GENOMIC DNA]</scope>
    <source>
        <strain evidence="2">KCTC 32141</strain>
    </source>
</reference>
<name>A0ABW5WTQ0_9FLAO</name>
<sequence>MGKINWFRSYLAGLKQEFSEINSQRLLIDKSALTKYLEAHQSDNNLLLVGIMPDFGGKGLNADEFKLTNITQLMVLKKTTFSEINHEEFLDIFEETYLVIEKILEYILNSSREGCTELRFLNTQNIKLVPVWNLSSCNGWKIMLDFDMFV</sequence>
<dbReference type="EMBL" id="JBHUOV010000017">
    <property type="protein sequence ID" value="MFD2824811.1"/>
    <property type="molecule type" value="Genomic_DNA"/>
</dbReference>
<comment type="caution">
    <text evidence="1">The sequence shown here is derived from an EMBL/GenBank/DDBJ whole genome shotgun (WGS) entry which is preliminary data.</text>
</comment>
<keyword evidence="2" id="KW-1185">Reference proteome</keyword>
<evidence type="ECO:0000313" key="1">
    <source>
        <dbReference type="EMBL" id="MFD2824811.1"/>
    </source>
</evidence>
<dbReference type="Proteomes" id="UP001597533">
    <property type="component" value="Unassembled WGS sequence"/>
</dbReference>
<protein>
    <submittedName>
        <fullName evidence="1">Uncharacterized protein</fullName>
    </submittedName>
</protein>
<organism evidence="1 2">
    <name type="scientific">Lacinutrix iliipiscaria</name>
    <dbReference type="NCBI Taxonomy" id="1230532"/>
    <lineage>
        <taxon>Bacteria</taxon>
        <taxon>Pseudomonadati</taxon>
        <taxon>Bacteroidota</taxon>
        <taxon>Flavobacteriia</taxon>
        <taxon>Flavobacteriales</taxon>
        <taxon>Flavobacteriaceae</taxon>
        <taxon>Lacinutrix</taxon>
    </lineage>
</organism>
<gene>
    <name evidence="1" type="ORF">ACFS5M_14100</name>
</gene>
<evidence type="ECO:0000313" key="2">
    <source>
        <dbReference type="Proteomes" id="UP001597533"/>
    </source>
</evidence>
<dbReference type="RefSeq" id="WP_183490173.1">
    <property type="nucleotide sequence ID" value="NZ_JBHUOV010000017.1"/>
</dbReference>